<evidence type="ECO:0000313" key="5">
    <source>
        <dbReference type="Proteomes" id="UP000027138"/>
    </source>
</evidence>
<comment type="similarity">
    <text evidence="1">Belongs to the mTERF family.</text>
</comment>
<dbReference type="OrthoDB" id="637682at2759"/>
<accession>A0A067L6H0</accession>
<proteinExistence type="inferred from homology"/>
<keyword evidence="5" id="KW-1185">Reference proteome</keyword>
<sequence length="290" mass="33700">MMVKSHPQLLLYDSEKNIFPKLKFFSSIGISDPNIAKLISSKPFILSHSLRNRIIPVYKLLKSALLFDDHMVIKAIVNSTRIFQNDVERISANLLVLREIGMPQSVIQLLLTWHDSLLCFKVDIFRDKVKEAIDMGFCPTKMKFVLALAAISQTESNWQHKIEVYRRCGWSKDEIMSAFKRDPQCMCSSENKIFGVVDFLVNVMDMKPSEIAARPCLLHFSLKKRIIPRGLVIKILKSKGAWEKNISFYTVLQLNDKCFLERYIDKHREHIPYLRDVFEGRMCPQELGFQ</sequence>
<dbReference type="InterPro" id="IPR038538">
    <property type="entry name" value="MTERF_sf"/>
</dbReference>
<evidence type="ECO:0000256" key="2">
    <source>
        <dbReference type="ARBA" id="ARBA00022472"/>
    </source>
</evidence>
<organism evidence="4 5">
    <name type="scientific">Jatropha curcas</name>
    <name type="common">Barbados nut</name>
    <dbReference type="NCBI Taxonomy" id="180498"/>
    <lineage>
        <taxon>Eukaryota</taxon>
        <taxon>Viridiplantae</taxon>
        <taxon>Streptophyta</taxon>
        <taxon>Embryophyta</taxon>
        <taxon>Tracheophyta</taxon>
        <taxon>Spermatophyta</taxon>
        <taxon>Magnoliopsida</taxon>
        <taxon>eudicotyledons</taxon>
        <taxon>Gunneridae</taxon>
        <taxon>Pentapetalae</taxon>
        <taxon>rosids</taxon>
        <taxon>fabids</taxon>
        <taxon>Malpighiales</taxon>
        <taxon>Euphorbiaceae</taxon>
        <taxon>Crotonoideae</taxon>
        <taxon>Jatropheae</taxon>
        <taxon>Jatropha</taxon>
    </lineage>
</organism>
<dbReference type="Pfam" id="PF02536">
    <property type="entry name" value="mTERF"/>
    <property type="match status" value="2"/>
</dbReference>
<dbReference type="EMBL" id="KK914286">
    <property type="protein sequence ID" value="KDP42803.1"/>
    <property type="molecule type" value="Genomic_DNA"/>
</dbReference>
<name>A0A067L6H0_JATCU</name>
<evidence type="ECO:0000313" key="4">
    <source>
        <dbReference type="EMBL" id="KDP42803.1"/>
    </source>
</evidence>
<reference evidence="4 5" key="1">
    <citation type="journal article" date="2014" name="PLoS ONE">
        <title>Global Analysis of Gene Expression Profiles in Physic Nut (Jatropha curcas L.) Seedlings Exposed to Salt Stress.</title>
        <authorList>
            <person name="Zhang L."/>
            <person name="Zhang C."/>
            <person name="Wu P."/>
            <person name="Chen Y."/>
            <person name="Li M."/>
            <person name="Jiang H."/>
            <person name="Wu G."/>
        </authorList>
    </citation>
    <scope>NUCLEOTIDE SEQUENCE [LARGE SCALE GENOMIC DNA]</scope>
    <source>
        <strain evidence="5">cv. GZQX0401</strain>
        <tissue evidence="4">Young leaves</tissue>
    </source>
</reference>
<keyword evidence="3" id="KW-0809">Transit peptide</keyword>
<dbReference type="PANTHER" id="PTHR13068:SF133">
    <property type="entry name" value="MITOCHONDRIAL TRANSCRIPTION TERMINATION FACTOR FAMILY PROTEIN"/>
    <property type="match status" value="1"/>
</dbReference>
<dbReference type="Proteomes" id="UP000027138">
    <property type="component" value="Unassembled WGS sequence"/>
</dbReference>
<keyword evidence="2" id="KW-0805">Transcription regulation</keyword>
<dbReference type="FunFam" id="1.25.70.10:FF:000001">
    <property type="entry name" value="Mitochondrial transcription termination factor-like"/>
    <property type="match status" value="1"/>
</dbReference>
<dbReference type="Gene3D" id="1.25.70.10">
    <property type="entry name" value="Transcription termination factor 3, mitochondrial"/>
    <property type="match status" value="1"/>
</dbReference>
<gene>
    <name evidence="4" type="ORF">JCGZ_23745</name>
</gene>
<evidence type="ECO:0000256" key="1">
    <source>
        <dbReference type="ARBA" id="ARBA00007692"/>
    </source>
</evidence>
<dbReference type="GO" id="GO:0006353">
    <property type="term" value="P:DNA-templated transcription termination"/>
    <property type="evidence" value="ECO:0007669"/>
    <property type="project" value="UniProtKB-KW"/>
</dbReference>
<dbReference type="SMART" id="SM00733">
    <property type="entry name" value="Mterf"/>
    <property type="match status" value="5"/>
</dbReference>
<evidence type="ECO:0000256" key="3">
    <source>
        <dbReference type="ARBA" id="ARBA00022946"/>
    </source>
</evidence>
<dbReference type="GO" id="GO:0003676">
    <property type="term" value="F:nucleic acid binding"/>
    <property type="evidence" value="ECO:0007669"/>
    <property type="project" value="InterPro"/>
</dbReference>
<dbReference type="InterPro" id="IPR003690">
    <property type="entry name" value="MTERF"/>
</dbReference>
<dbReference type="AlphaFoldDB" id="A0A067L6H0"/>
<protein>
    <submittedName>
        <fullName evidence="4">Uncharacterized protein</fullName>
    </submittedName>
</protein>
<dbReference type="PANTHER" id="PTHR13068">
    <property type="entry name" value="CGI-12 PROTEIN-RELATED"/>
    <property type="match status" value="1"/>
</dbReference>
<keyword evidence="2" id="KW-0804">Transcription</keyword>
<keyword evidence="2" id="KW-0806">Transcription termination</keyword>